<dbReference type="EMBL" id="CM040994">
    <property type="protein sequence ID" value="MCJ8744470.1"/>
    <property type="molecule type" value="Genomic_DNA"/>
</dbReference>
<dbReference type="Proteomes" id="UP000830395">
    <property type="component" value="Chromosome 20"/>
</dbReference>
<proteinExistence type="predicted"/>
<name>A0ACC5Z9X1_9TELE</name>
<accession>A0ACC5Z9X1</accession>
<organism evidence="1 2">
    <name type="scientific">Pangasius djambal</name>
    <dbReference type="NCBI Taxonomy" id="1691987"/>
    <lineage>
        <taxon>Eukaryota</taxon>
        <taxon>Metazoa</taxon>
        <taxon>Chordata</taxon>
        <taxon>Craniata</taxon>
        <taxon>Vertebrata</taxon>
        <taxon>Euteleostomi</taxon>
        <taxon>Actinopterygii</taxon>
        <taxon>Neopterygii</taxon>
        <taxon>Teleostei</taxon>
        <taxon>Ostariophysi</taxon>
        <taxon>Siluriformes</taxon>
        <taxon>Pangasiidae</taxon>
        <taxon>Pangasius</taxon>
    </lineage>
</organism>
<reference evidence="1" key="1">
    <citation type="submission" date="2020-02" db="EMBL/GenBank/DDBJ databases">
        <title>Genome sequencing of the panga catfish, Pangasius djambal.</title>
        <authorList>
            <person name="Wen M."/>
            <person name="Zahm M."/>
            <person name="Roques C."/>
            <person name="Cabau C."/>
            <person name="Klopp C."/>
            <person name="Donnadieu C."/>
            <person name="Jouanno E."/>
            <person name="Avarre J.-C."/>
            <person name="Campet M."/>
            <person name="Ha T."/>
            <person name="Dugue R."/>
            <person name="Lampietro C."/>
            <person name="Louis A."/>
            <person name="Herpin A."/>
            <person name="Echchiki A."/>
            <person name="Berthelot C."/>
            <person name="Parey E."/>
            <person name="Roest-Crollius H."/>
            <person name="Braasch I."/>
            <person name="Postlethwait J.H."/>
            <person name="Bobe J."/>
            <person name="Montfort J."/>
            <person name="Bouchez O."/>
            <person name="Begum T."/>
            <person name="Schartl M."/>
            <person name="Gustiano R."/>
            <person name="Guiguen Y."/>
        </authorList>
    </citation>
    <scope>NUCLEOTIDE SEQUENCE</scope>
    <source>
        <strain evidence="1">Pdj_M5554</strain>
    </source>
</reference>
<evidence type="ECO:0000313" key="2">
    <source>
        <dbReference type="Proteomes" id="UP000830395"/>
    </source>
</evidence>
<protein>
    <submittedName>
        <fullName evidence="1">Uncharacterized protein</fullName>
    </submittedName>
</protein>
<gene>
    <name evidence="1" type="ORF">PDJAM_G00119110</name>
</gene>
<sequence length="232" mass="26445">MDQVKVQLFLLIVVALGITVPMAEGCSCVHSHFQDLFCHSQIVIRAKITGQKIISPSYNLHGEKMIEYKIKLIKMFKGFDKVDTIQYIYTSIQESLCGVKLDAKNKRQYLLSGYMWREGKVVVELCGIAERWDDLLLAQKKNLKYRYQKGCECKISTCSRPRCRAISANECAWFPFSTQTVQGVCMKRTNGTCNWYIDKSDSHTQHNVGQNGMGETSGVLEVREPKPTETLQ</sequence>
<evidence type="ECO:0000313" key="1">
    <source>
        <dbReference type="EMBL" id="MCJ8744470.1"/>
    </source>
</evidence>
<comment type="caution">
    <text evidence="1">The sequence shown here is derived from an EMBL/GenBank/DDBJ whole genome shotgun (WGS) entry which is preliminary data.</text>
</comment>
<keyword evidence="2" id="KW-1185">Reference proteome</keyword>